<dbReference type="PANTHER" id="PTHR43464:SF19">
    <property type="entry name" value="UBIQUINONE BIOSYNTHESIS O-METHYLTRANSFERASE, MITOCHONDRIAL"/>
    <property type="match status" value="1"/>
</dbReference>
<keyword evidence="2" id="KW-0808">Transferase</keyword>
<dbReference type="AlphaFoldDB" id="A0A6A4GNU6"/>
<feature type="domain" description="Methyltransferase" evidence="4">
    <location>
        <begin position="48"/>
        <end position="139"/>
    </location>
</feature>
<evidence type="ECO:0000313" key="5">
    <source>
        <dbReference type="EMBL" id="KAE9386895.1"/>
    </source>
</evidence>
<dbReference type="PANTHER" id="PTHR43464">
    <property type="entry name" value="METHYLTRANSFERASE"/>
    <property type="match status" value="1"/>
</dbReference>
<protein>
    <submittedName>
        <fullName evidence="5">S-adenosyl-L-methionine-dependent methyltransferase</fullName>
    </submittedName>
</protein>
<proteinExistence type="predicted"/>
<keyword evidence="1 5" id="KW-0489">Methyltransferase</keyword>
<evidence type="ECO:0000256" key="1">
    <source>
        <dbReference type="ARBA" id="ARBA00022603"/>
    </source>
</evidence>
<accession>A0A6A4GNU6</accession>
<keyword evidence="6" id="KW-1185">Reference proteome</keyword>
<dbReference type="InterPro" id="IPR029063">
    <property type="entry name" value="SAM-dependent_MTases_sf"/>
</dbReference>
<dbReference type="Pfam" id="PF13649">
    <property type="entry name" value="Methyltransf_25"/>
    <property type="match status" value="1"/>
</dbReference>
<dbReference type="CDD" id="cd02440">
    <property type="entry name" value="AdoMet_MTases"/>
    <property type="match status" value="1"/>
</dbReference>
<dbReference type="Gene3D" id="3.40.50.150">
    <property type="entry name" value="Vaccinia Virus protein VP39"/>
    <property type="match status" value="1"/>
</dbReference>
<dbReference type="InterPro" id="IPR041698">
    <property type="entry name" value="Methyltransf_25"/>
</dbReference>
<dbReference type="GO" id="GO:0032259">
    <property type="term" value="P:methylation"/>
    <property type="evidence" value="ECO:0007669"/>
    <property type="project" value="UniProtKB-KW"/>
</dbReference>
<dbReference type="GO" id="GO:0005739">
    <property type="term" value="C:mitochondrion"/>
    <property type="evidence" value="ECO:0007669"/>
    <property type="project" value="TreeGrafter"/>
</dbReference>
<gene>
    <name evidence="5" type="ORF">BT96DRAFT_968289</name>
</gene>
<name>A0A6A4GNU6_9AGAR</name>
<evidence type="ECO:0000256" key="2">
    <source>
        <dbReference type="ARBA" id="ARBA00022679"/>
    </source>
</evidence>
<sequence>MPVSAQDIASLCLHAPDDRHFQVQLQSTEHRLAILSSCLPHLVPGAKILELGCGQGDTTTVLAELVGDEGHVTAVDPGSLDYGSPFTLGQAQSHLSAGRLGPRITWKQGDPLDFLRSESNTEYDVTVLSICIWYFASPSVLVPILRALSTRSKRIFIAEWSLSASKMESQPHVLAALTQAALECRKPSSISNVRTVLSPVAIEASAKEAGWVVESRDVVHPKDNVLDGKWEVQAVINDGFLKQVEDSVKDERERGVVYALRDSVVASVEKVGGIGKITSMDVWCAIFIRG</sequence>
<keyword evidence="3" id="KW-0949">S-adenosyl-L-methionine</keyword>
<reference evidence="5" key="1">
    <citation type="journal article" date="2019" name="Environ. Microbiol.">
        <title>Fungal ecological strategies reflected in gene transcription - a case study of two litter decomposers.</title>
        <authorList>
            <person name="Barbi F."/>
            <person name="Kohler A."/>
            <person name="Barry K."/>
            <person name="Baskaran P."/>
            <person name="Daum C."/>
            <person name="Fauchery L."/>
            <person name="Ihrmark K."/>
            <person name="Kuo A."/>
            <person name="LaButti K."/>
            <person name="Lipzen A."/>
            <person name="Morin E."/>
            <person name="Grigoriev I.V."/>
            <person name="Henrissat B."/>
            <person name="Lindahl B."/>
            <person name="Martin F."/>
        </authorList>
    </citation>
    <scope>NUCLEOTIDE SEQUENCE</scope>
    <source>
        <strain evidence="5">JB14</strain>
    </source>
</reference>
<evidence type="ECO:0000259" key="4">
    <source>
        <dbReference type="Pfam" id="PF13649"/>
    </source>
</evidence>
<evidence type="ECO:0000313" key="6">
    <source>
        <dbReference type="Proteomes" id="UP000799118"/>
    </source>
</evidence>
<dbReference type="SUPFAM" id="SSF53335">
    <property type="entry name" value="S-adenosyl-L-methionine-dependent methyltransferases"/>
    <property type="match status" value="1"/>
</dbReference>
<organism evidence="5 6">
    <name type="scientific">Gymnopus androsaceus JB14</name>
    <dbReference type="NCBI Taxonomy" id="1447944"/>
    <lineage>
        <taxon>Eukaryota</taxon>
        <taxon>Fungi</taxon>
        <taxon>Dikarya</taxon>
        <taxon>Basidiomycota</taxon>
        <taxon>Agaricomycotina</taxon>
        <taxon>Agaricomycetes</taxon>
        <taxon>Agaricomycetidae</taxon>
        <taxon>Agaricales</taxon>
        <taxon>Marasmiineae</taxon>
        <taxon>Omphalotaceae</taxon>
        <taxon>Gymnopus</taxon>
    </lineage>
</organism>
<dbReference type="EMBL" id="ML769840">
    <property type="protein sequence ID" value="KAE9386895.1"/>
    <property type="molecule type" value="Genomic_DNA"/>
</dbReference>
<dbReference type="GO" id="GO:0010420">
    <property type="term" value="F:polyprenyldihydroxybenzoate methyltransferase activity"/>
    <property type="evidence" value="ECO:0007669"/>
    <property type="project" value="TreeGrafter"/>
</dbReference>
<dbReference type="Proteomes" id="UP000799118">
    <property type="component" value="Unassembled WGS sequence"/>
</dbReference>
<evidence type="ECO:0000256" key="3">
    <source>
        <dbReference type="ARBA" id="ARBA00022691"/>
    </source>
</evidence>
<dbReference type="OrthoDB" id="8300214at2759"/>